<dbReference type="AlphaFoldDB" id="A0A151X470"/>
<name>A0A151X470_9HYME</name>
<dbReference type="EMBL" id="KQ982548">
    <property type="protein sequence ID" value="KYQ55202.1"/>
    <property type="molecule type" value="Genomic_DNA"/>
</dbReference>
<keyword evidence="2" id="KW-1185">Reference proteome</keyword>
<evidence type="ECO:0000313" key="1">
    <source>
        <dbReference type="EMBL" id="KYQ55202.1"/>
    </source>
</evidence>
<proteinExistence type="predicted"/>
<protein>
    <submittedName>
        <fullName evidence="1">Uncharacterized protein</fullName>
    </submittedName>
</protein>
<gene>
    <name evidence="1" type="ORF">ALC60_05827</name>
</gene>
<accession>A0A151X470</accession>
<sequence length="107" mass="12367">MGSNKAETAVLSYSFHVFLGEPHRDRLSCELTFGMCRTTSIFQFFSREVKRKNYIKVTNQSSKFLIQSTQYIRLSNCKFLVVVVADDSRLSRQRVAYEGVSGWNIEL</sequence>
<reference evidence="1 2" key="1">
    <citation type="submission" date="2015-09" db="EMBL/GenBank/DDBJ databases">
        <title>Trachymyrmex zeteki WGS genome.</title>
        <authorList>
            <person name="Nygaard S."/>
            <person name="Hu H."/>
            <person name="Boomsma J."/>
            <person name="Zhang G."/>
        </authorList>
    </citation>
    <scope>NUCLEOTIDE SEQUENCE [LARGE SCALE GENOMIC DNA]</scope>
    <source>
        <strain evidence="1">Tzet28-1</strain>
        <tissue evidence="1">Whole body</tissue>
    </source>
</reference>
<organism evidence="1 2">
    <name type="scientific">Mycetomoellerius zeteki</name>
    <dbReference type="NCBI Taxonomy" id="64791"/>
    <lineage>
        <taxon>Eukaryota</taxon>
        <taxon>Metazoa</taxon>
        <taxon>Ecdysozoa</taxon>
        <taxon>Arthropoda</taxon>
        <taxon>Hexapoda</taxon>
        <taxon>Insecta</taxon>
        <taxon>Pterygota</taxon>
        <taxon>Neoptera</taxon>
        <taxon>Endopterygota</taxon>
        <taxon>Hymenoptera</taxon>
        <taxon>Apocrita</taxon>
        <taxon>Aculeata</taxon>
        <taxon>Formicoidea</taxon>
        <taxon>Formicidae</taxon>
        <taxon>Myrmicinae</taxon>
        <taxon>Mycetomoellerius</taxon>
    </lineage>
</organism>
<evidence type="ECO:0000313" key="2">
    <source>
        <dbReference type="Proteomes" id="UP000075809"/>
    </source>
</evidence>
<dbReference type="Proteomes" id="UP000075809">
    <property type="component" value="Unassembled WGS sequence"/>
</dbReference>